<keyword evidence="13" id="KW-1185">Reference proteome</keyword>
<dbReference type="InterPro" id="IPR025669">
    <property type="entry name" value="AAA_dom"/>
</dbReference>
<dbReference type="Pfam" id="PF13614">
    <property type="entry name" value="AAA_31"/>
    <property type="match status" value="1"/>
</dbReference>
<feature type="transmembrane region" description="Helical" evidence="10">
    <location>
        <begin position="24"/>
        <end position="42"/>
    </location>
</feature>
<evidence type="ECO:0000256" key="9">
    <source>
        <dbReference type="SAM" id="Coils"/>
    </source>
</evidence>
<proteinExistence type="inferred from homology"/>
<dbReference type="EMBL" id="CP093313">
    <property type="protein sequence ID" value="UWZ86120.1"/>
    <property type="molecule type" value="Genomic_DNA"/>
</dbReference>
<dbReference type="InterPro" id="IPR005702">
    <property type="entry name" value="Wzc-like_C"/>
</dbReference>
<dbReference type="CDD" id="cd05387">
    <property type="entry name" value="BY-kinase"/>
    <property type="match status" value="1"/>
</dbReference>
<evidence type="ECO:0000313" key="13">
    <source>
        <dbReference type="Proteomes" id="UP001059380"/>
    </source>
</evidence>
<evidence type="ECO:0000256" key="8">
    <source>
        <dbReference type="ARBA" id="ARBA00051245"/>
    </source>
</evidence>
<evidence type="ECO:0000313" key="12">
    <source>
        <dbReference type="EMBL" id="UWZ86120.1"/>
    </source>
</evidence>
<sequence length="748" mass="81687">MDIQIEKDPTLRDLVRIYQRRRSVVYGIMTTIGVLTIIYCLVCTRRYEATGLIQVQKQGMDGMGLEDLMGGASGGDSSPLSANIEIQTQANILQSDTLALRTIEQLGLEQNQDFRPHWNPLGWAFELVSPKGVGDPSGVKLEDAPVRRSKALKVFSKNLKVKPVTGTRIIEIDYLNPDPKVAAAVINTLTRNLSDYAYETRFQATNKASQWLGDQLGDLRKDSEDLQAKVVNLQRESGVYSLGTTDSTGREQAYSGVLDRLQQATTALTTATQNRILKGAISKAAETGDAEMLSGLAGNALPGASAGAATALSLVQSLRQQQAAEQATLKEAEVKYGPAYPKLSEMRGNLAGIQHSIDQEIGRIRGRAASDFQIATATEASARKAYENAKREADILNNKAIEYVIVRQEAEQSRGLYEDLLKRLKEAGVLEGLKSSNITLIDPGRAPAKPKTPNVPLYMMTALVGGWVLGCCGAFLVDNLDNKVISVDDLEDLFKLSPLGVLPKMELPVSQTDPSKRILALADPGSNYVEALRSIKTALLLSQTEAPPKTILVTSSIAGEGKSFCSLNLAIILAQGGRRTLIIDTDLRRGTLRQRLGISHRPGLSDLLAGQQATPPILAVPGIDNLHVLLAGATPPNPTDLLESESMKNWLHKFRHEYDFVVLDSAPVLPVTDSVALNTLTDSTLLIVRSRVSERPQAQRSYQLLRRDGQHYVGLILNGMDVSDSSYYGYHGYRRHGYRYSEEDNRVD</sequence>
<evidence type="ECO:0000259" key="11">
    <source>
        <dbReference type="Pfam" id="PF13614"/>
    </source>
</evidence>
<comment type="catalytic activity">
    <reaction evidence="8">
        <text>L-tyrosyl-[protein] + ATP = O-phospho-L-tyrosyl-[protein] + ADP + H(+)</text>
        <dbReference type="Rhea" id="RHEA:10596"/>
        <dbReference type="Rhea" id="RHEA-COMP:10136"/>
        <dbReference type="Rhea" id="RHEA-COMP:20101"/>
        <dbReference type="ChEBI" id="CHEBI:15378"/>
        <dbReference type="ChEBI" id="CHEBI:30616"/>
        <dbReference type="ChEBI" id="CHEBI:46858"/>
        <dbReference type="ChEBI" id="CHEBI:61978"/>
        <dbReference type="ChEBI" id="CHEBI:456216"/>
        <dbReference type="EC" id="2.7.10.2"/>
    </reaction>
</comment>
<dbReference type="RefSeq" id="WP_260795764.1">
    <property type="nucleotide sequence ID" value="NZ_CP093313.1"/>
</dbReference>
<name>A0A9J7BU02_9BACT</name>
<organism evidence="12 13">
    <name type="scientific">Occallatibacter riparius</name>
    <dbReference type="NCBI Taxonomy" id="1002689"/>
    <lineage>
        <taxon>Bacteria</taxon>
        <taxon>Pseudomonadati</taxon>
        <taxon>Acidobacteriota</taxon>
        <taxon>Terriglobia</taxon>
        <taxon>Terriglobales</taxon>
        <taxon>Acidobacteriaceae</taxon>
        <taxon>Occallatibacter</taxon>
    </lineage>
</organism>
<evidence type="ECO:0000256" key="10">
    <source>
        <dbReference type="SAM" id="Phobius"/>
    </source>
</evidence>
<evidence type="ECO:0000256" key="5">
    <source>
        <dbReference type="ARBA" id="ARBA00022777"/>
    </source>
</evidence>
<evidence type="ECO:0000256" key="4">
    <source>
        <dbReference type="ARBA" id="ARBA00022741"/>
    </source>
</evidence>
<evidence type="ECO:0000256" key="3">
    <source>
        <dbReference type="ARBA" id="ARBA00022679"/>
    </source>
</evidence>
<evidence type="ECO:0000256" key="1">
    <source>
        <dbReference type="ARBA" id="ARBA00007316"/>
    </source>
</evidence>
<dbReference type="PANTHER" id="PTHR32309:SF13">
    <property type="entry name" value="FERRIC ENTEROBACTIN TRANSPORT PROTEIN FEPE"/>
    <property type="match status" value="1"/>
</dbReference>
<dbReference type="GO" id="GO:0004715">
    <property type="term" value="F:non-membrane spanning protein tyrosine kinase activity"/>
    <property type="evidence" value="ECO:0007669"/>
    <property type="project" value="UniProtKB-EC"/>
</dbReference>
<dbReference type="NCBIfam" id="TIGR01007">
    <property type="entry name" value="eps_fam"/>
    <property type="match status" value="1"/>
</dbReference>
<keyword evidence="6" id="KW-0067">ATP-binding</keyword>
<keyword evidence="3 12" id="KW-0808">Transferase</keyword>
<gene>
    <name evidence="12" type="ORF">MOP44_09270</name>
</gene>
<protein>
    <recommendedName>
        <fullName evidence="2">non-specific protein-tyrosine kinase</fullName>
        <ecNumber evidence="2">2.7.10.2</ecNumber>
    </recommendedName>
</protein>
<dbReference type="GO" id="GO:0005886">
    <property type="term" value="C:plasma membrane"/>
    <property type="evidence" value="ECO:0007669"/>
    <property type="project" value="TreeGrafter"/>
</dbReference>
<dbReference type="EC" id="2.7.10.2" evidence="2"/>
<keyword evidence="7" id="KW-0829">Tyrosine-protein kinase</keyword>
<dbReference type="KEGG" id="orp:MOP44_09270"/>
<evidence type="ECO:0000256" key="6">
    <source>
        <dbReference type="ARBA" id="ARBA00022840"/>
    </source>
</evidence>
<keyword evidence="5" id="KW-0418">Kinase</keyword>
<feature type="domain" description="AAA" evidence="11">
    <location>
        <begin position="549"/>
        <end position="687"/>
    </location>
</feature>
<keyword evidence="10" id="KW-1133">Transmembrane helix</keyword>
<dbReference type="InterPro" id="IPR050445">
    <property type="entry name" value="Bact_polysacc_biosynth/exp"/>
</dbReference>
<keyword evidence="10" id="KW-0472">Membrane</keyword>
<keyword evidence="10" id="KW-0812">Transmembrane</keyword>
<comment type="similarity">
    <text evidence="1">Belongs to the CpsD/CapB family.</text>
</comment>
<keyword evidence="9" id="KW-0175">Coiled coil</keyword>
<dbReference type="AlphaFoldDB" id="A0A9J7BU02"/>
<reference evidence="12" key="1">
    <citation type="submission" date="2021-04" db="EMBL/GenBank/DDBJ databases">
        <title>Phylogenetic analysis of Acidobacteriaceae.</title>
        <authorList>
            <person name="Qiu L."/>
            <person name="Zhang Q."/>
        </authorList>
    </citation>
    <scope>NUCLEOTIDE SEQUENCE</scope>
    <source>
        <strain evidence="12">DSM 25168</strain>
    </source>
</reference>
<dbReference type="PANTHER" id="PTHR32309">
    <property type="entry name" value="TYROSINE-PROTEIN KINASE"/>
    <property type="match status" value="1"/>
</dbReference>
<dbReference type="Gene3D" id="3.40.50.300">
    <property type="entry name" value="P-loop containing nucleotide triphosphate hydrolases"/>
    <property type="match status" value="1"/>
</dbReference>
<evidence type="ECO:0000256" key="7">
    <source>
        <dbReference type="ARBA" id="ARBA00023137"/>
    </source>
</evidence>
<dbReference type="Proteomes" id="UP001059380">
    <property type="component" value="Chromosome"/>
</dbReference>
<keyword evidence="4" id="KW-0547">Nucleotide-binding</keyword>
<dbReference type="GO" id="GO:0005524">
    <property type="term" value="F:ATP binding"/>
    <property type="evidence" value="ECO:0007669"/>
    <property type="project" value="UniProtKB-KW"/>
</dbReference>
<feature type="coiled-coil region" evidence="9">
    <location>
        <begin position="379"/>
        <end position="427"/>
    </location>
</feature>
<dbReference type="SUPFAM" id="SSF52540">
    <property type="entry name" value="P-loop containing nucleoside triphosphate hydrolases"/>
    <property type="match status" value="1"/>
</dbReference>
<accession>A0A9J7BU02</accession>
<dbReference type="InterPro" id="IPR027417">
    <property type="entry name" value="P-loop_NTPase"/>
</dbReference>
<evidence type="ECO:0000256" key="2">
    <source>
        <dbReference type="ARBA" id="ARBA00011903"/>
    </source>
</evidence>